<dbReference type="InterPro" id="IPR018078">
    <property type="entry name" value="DNA-binding_RecF_CS"/>
</dbReference>
<keyword evidence="10 12" id="KW-0234">DNA repair</keyword>
<comment type="similarity">
    <text evidence="2 12 13">Belongs to the RecF family.</text>
</comment>
<evidence type="ECO:0000313" key="15">
    <source>
        <dbReference type="EMBL" id="HIQ68302.1"/>
    </source>
</evidence>
<comment type="function">
    <text evidence="12 13">The RecF protein is involved in DNA metabolism; it is required for DNA replication and normal SOS inducibility. RecF binds preferentially to single-stranded, linear DNA. It also seems to bind ATP.</text>
</comment>
<gene>
    <name evidence="12 15" type="primary">recF</name>
    <name evidence="15" type="ORF">IAB74_07325</name>
</gene>
<dbReference type="GO" id="GO:0009432">
    <property type="term" value="P:SOS response"/>
    <property type="evidence" value="ECO:0007669"/>
    <property type="project" value="UniProtKB-UniRule"/>
</dbReference>
<dbReference type="GO" id="GO:0006260">
    <property type="term" value="P:DNA replication"/>
    <property type="evidence" value="ECO:0007669"/>
    <property type="project" value="UniProtKB-UniRule"/>
</dbReference>
<dbReference type="InterPro" id="IPR001238">
    <property type="entry name" value="DNA-binding_RecF"/>
</dbReference>
<evidence type="ECO:0000256" key="8">
    <source>
        <dbReference type="ARBA" id="ARBA00022840"/>
    </source>
</evidence>
<evidence type="ECO:0000313" key="16">
    <source>
        <dbReference type="Proteomes" id="UP000886796"/>
    </source>
</evidence>
<dbReference type="GO" id="GO:0003697">
    <property type="term" value="F:single-stranded DNA binding"/>
    <property type="evidence" value="ECO:0007669"/>
    <property type="project" value="UniProtKB-UniRule"/>
</dbReference>
<dbReference type="Gene3D" id="1.20.1050.90">
    <property type="entry name" value="RecF/RecN/SMC, N-terminal domain"/>
    <property type="match status" value="1"/>
</dbReference>
<keyword evidence="6 12" id="KW-0547">Nucleotide-binding</keyword>
<evidence type="ECO:0000256" key="12">
    <source>
        <dbReference type="HAMAP-Rule" id="MF_00365"/>
    </source>
</evidence>
<reference evidence="15" key="2">
    <citation type="journal article" date="2021" name="PeerJ">
        <title>Extensive microbial diversity within the chicken gut microbiome revealed by metagenomics and culture.</title>
        <authorList>
            <person name="Gilroy R."/>
            <person name="Ravi A."/>
            <person name="Getino M."/>
            <person name="Pursley I."/>
            <person name="Horton D.L."/>
            <person name="Alikhan N.F."/>
            <person name="Baker D."/>
            <person name="Gharbi K."/>
            <person name="Hall N."/>
            <person name="Watson M."/>
            <person name="Adriaenssens E.M."/>
            <person name="Foster-Nyarko E."/>
            <person name="Jarju S."/>
            <person name="Secka A."/>
            <person name="Antonio M."/>
            <person name="Oren A."/>
            <person name="Chaudhuri R.R."/>
            <person name="La Ragione R."/>
            <person name="Hildebrand F."/>
            <person name="Pallen M.J."/>
        </authorList>
    </citation>
    <scope>NUCLEOTIDE SEQUENCE</scope>
    <source>
        <strain evidence="15">13361</strain>
    </source>
</reference>
<feature type="binding site" evidence="12">
    <location>
        <begin position="30"/>
        <end position="37"/>
    </location>
    <ligand>
        <name>ATP</name>
        <dbReference type="ChEBI" id="CHEBI:30616"/>
    </ligand>
</feature>
<dbReference type="GO" id="GO:0006302">
    <property type="term" value="P:double-strand break repair"/>
    <property type="evidence" value="ECO:0007669"/>
    <property type="project" value="TreeGrafter"/>
</dbReference>
<comment type="subcellular location">
    <subcellularLocation>
        <location evidence="1 12 13">Cytoplasm</location>
    </subcellularLocation>
</comment>
<proteinExistence type="inferred from homology"/>
<evidence type="ECO:0000259" key="14">
    <source>
        <dbReference type="Pfam" id="PF02463"/>
    </source>
</evidence>
<dbReference type="SUPFAM" id="SSF52540">
    <property type="entry name" value="P-loop containing nucleoside triphosphate hydrolases"/>
    <property type="match status" value="1"/>
</dbReference>
<dbReference type="GO" id="GO:0005524">
    <property type="term" value="F:ATP binding"/>
    <property type="evidence" value="ECO:0007669"/>
    <property type="project" value="UniProtKB-UniRule"/>
</dbReference>
<feature type="domain" description="RecF/RecN/SMC N-terminal" evidence="14">
    <location>
        <begin position="3"/>
        <end position="360"/>
    </location>
</feature>
<dbReference type="EMBL" id="DVFK01000103">
    <property type="protein sequence ID" value="HIQ68302.1"/>
    <property type="molecule type" value="Genomic_DNA"/>
</dbReference>
<evidence type="ECO:0000256" key="4">
    <source>
        <dbReference type="ARBA" id="ARBA00022490"/>
    </source>
</evidence>
<dbReference type="HAMAP" id="MF_00365">
    <property type="entry name" value="RecF"/>
    <property type="match status" value="1"/>
</dbReference>
<dbReference type="NCBIfam" id="TIGR00611">
    <property type="entry name" value="recf"/>
    <property type="match status" value="1"/>
</dbReference>
<dbReference type="InterPro" id="IPR027417">
    <property type="entry name" value="P-loop_NTPase"/>
</dbReference>
<keyword evidence="5 12" id="KW-0235">DNA replication</keyword>
<dbReference type="AlphaFoldDB" id="A0A9D1CMH6"/>
<evidence type="ECO:0000256" key="9">
    <source>
        <dbReference type="ARBA" id="ARBA00023125"/>
    </source>
</evidence>
<dbReference type="Gene3D" id="3.40.50.300">
    <property type="entry name" value="P-loop containing nucleotide triphosphate hydrolases"/>
    <property type="match status" value="1"/>
</dbReference>
<dbReference type="Proteomes" id="UP000886796">
    <property type="component" value="Unassembled WGS sequence"/>
</dbReference>
<keyword evidence="11 12" id="KW-0742">SOS response</keyword>
<evidence type="ECO:0000256" key="10">
    <source>
        <dbReference type="ARBA" id="ARBA00023204"/>
    </source>
</evidence>
<accession>A0A9D1CMH6</accession>
<dbReference type="InterPro" id="IPR042174">
    <property type="entry name" value="RecF_2"/>
</dbReference>
<dbReference type="Pfam" id="PF02463">
    <property type="entry name" value="SMC_N"/>
    <property type="match status" value="1"/>
</dbReference>
<sequence length="366" mass="41441">MQLNNLTLHNYRNYRDCCFTFDPGVNLIVGDNAQGKTNLLEAIGYLGTGKSFRTSKNQELMGFDPDFTEISGELFSQERQQSIRWVLFPGRPRQLYHNGVKKKTLSQISGVFQTVLFCPEDLMVLKSGSASRRRLGDNALCQLRPNYEAALTQYGKILEQKNRILKDREENPALLEILPEYNTRLCQVGALIISYRARFYEGLGREAAVFHREFSGGKEDFVLTYHTVSTITDPFAPVEVLQQQLQEHLESHYRAELQSCQCLTGPHKDDFDVTLSGMSLKAYGSQGQTRTAAISLKLAQRQLMASQSGEIPVLLLDDVLSELDPGRQDFVLNQIHKGQVFITCCEKDRFTKLGKTMEIEKGNLLI</sequence>
<name>A0A9D1CMH6_9FIRM</name>
<comment type="caution">
    <text evidence="15">The sequence shown here is derived from an EMBL/GenBank/DDBJ whole genome shotgun (WGS) entry which is preliminary data.</text>
</comment>
<dbReference type="PROSITE" id="PS00618">
    <property type="entry name" value="RECF_2"/>
    <property type="match status" value="1"/>
</dbReference>
<reference evidence="15" key="1">
    <citation type="submission" date="2020-10" db="EMBL/GenBank/DDBJ databases">
        <authorList>
            <person name="Gilroy R."/>
        </authorList>
    </citation>
    <scope>NUCLEOTIDE SEQUENCE</scope>
    <source>
        <strain evidence="15">13361</strain>
    </source>
</reference>
<protein>
    <recommendedName>
        <fullName evidence="3 12">DNA replication and repair protein RecF</fullName>
    </recommendedName>
</protein>
<dbReference type="PANTHER" id="PTHR32182:SF0">
    <property type="entry name" value="DNA REPLICATION AND REPAIR PROTEIN RECF"/>
    <property type="match status" value="1"/>
</dbReference>
<evidence type="ECO:0000256" key="2">
    <source>
        <dbReference type="ARBA" id="ARBA00008016"/>
    </source>
</evidence>
<keyword evidence="9 12" id="KW-0238">DNA-binding</keyword>
<keyword evidence="7 12" id="KW-0227">DNA damage</keyword>
<keyword evidence="4 12" id="KW-0963">Cytoplasm</keyword>
<dbReference type="GO" id="GO:0005737">
    <property type="term" value="C:cytoplasm"/>
    <property type="evidence" value="ECO:0007669"/>
    <property type="project" value="UniProtKB-SubCell"/>
</dbReference>
<evidence type="ECO:0000256" key="13">
    <source>
        <dbReference type="RuleBase" id="RU000578"/>
    </source>
</evidence>
<evidence type="ECO:0000256" key="5">
    <source>
        <dbReference type="ARBA" id="ARBA00022705"/>
    </source>
</evidence>
<dbReference type="InterPro" id="IPR003395">
    <property type="entry name" value="RecF/RecN/SMC_N"/>
</dbReference>
<evidence type="ECO:0000256" key="1">
    <source>
        <dbReference type="ARBA" id="ARBA00004496"/>
    </source>
</evidence>
<dbReference type="PANTHER" id="PTHR32182">
    <property type="entry name" value="DNA REPLICATION AND REPAIR PROTEIN RECF"/>
    <property type="match status" value="1"/>
</dbReference>
<evidence type="ECO:0000256" key="7">
    <source>
        <dbReference type="ARBA" id="ARBA00022763"/>
    </source>
</evidence>
<keyword evidence="8 12" id="KW-0067">ATP-binding</keyword>
<evidence type="ECO:0000256" key="3">
    <source>
        <dbReference type="ARBA" id="ARBA00020170"/>
    </source>
</evidence>
<evidence type="ECO:0000256" key="6">
    <source>
        <dbReference type="ARBA" id="ARBA00022741"/>
    </source>
</evidence>
<dbReference type="GO" id="GO:0000731">
    <property type="term" value="P:DNA synthesis involved in DNA repair"/>
    <property type="evidence" value="ECO:0007669"/>
    <property type="project" value="TreeGrafter"/>
</dbReference>
<organism evidence="15 16">
    <name type="scientific">Candidatus Faecousia excrementigallinarum</name>
    <dbReference type="NCBI Taxonomy" id="2840806"/>
    <lineage>
        <taxon>Bacteria</taxon>
        <taxon>Bacillati</taxon>
        <taxon>Bacillota</taxon>
        <taxon>Clostridia</taxon>
        <taxon>Eubacteriales</taxon>
        <taxon>Oscillospiraceae</taxon>
        <taxon>Faecousia</taxon>
    </lineage>
</organism>
<evidence type="ECO:0000256" key="11">
    <source>
        <dbReference type="ARBA" id="ARBA00023236"/>
    </source>
</evidence>